<keyword evidence="2" id="KW-1003">Cell membrane</keyword>
<reference evidence="7 8" key="1">
    <citation type="submission" date="2017-08" db="EMBL/GenBank/DDBJ databases">
        <title>Infants hospitalized years apart are colonized by the same room-sourced microbial strains.</title>
        <authorList>
            <person name="Brooks B."/>
            <person name="Olm M.R."/>
            <person name="Firek B.A."/>
            <person name="Baker R."/>
            <person name="Thomas B.C."/>
            <person name="Morowitz M.J."/>
            <person name="Banfield J.F."/>
        </authorList>
    </citation>
    <scope>NUCLEOTIDE SEQUENCE [LARGE SCALE GENOMIC DNA]</scope>
    <source>
        <strain evidence="7">S2_005_003_R2_41</strain>
    </source>
</reference>
<evidence type="ECO:0000256" key="3">
    <source>
        <dbReference type="ARBA" id="ARBA00022692"/>
    </source>
</evidence>
<keyword evidence="4 6" id="KW-1133">Transmembrane helix</keyword>
<feature type="transmembrane region" description="Helical" evidence="6">
    <location>
        <begin position="72"/>
        <end position="90"/>
    </location>
</feature>
<sequence>MLHLLNGPQTPGTGRGFWGTAALVLLLALLYPLLADSYTVGNTAYLMIWVFMAMGLCLIWGYGGMMSFGQTLFFGIAGYGYGVLAINFGGEGFTTVYALVLALGLAAVAAAVLGYFMIWGGVGGVFFGIVTLSATLVLAFFLGQTAGPEWHVGSARLNGFNGMKDMAPLNIPWSADGPLYFEGTTLYYAVLVLIVVVYLGLRMLLNSRFGNVVVAVREDPQRAELLGYDVRKYQLATFVIGSTLAGLSGALYTSWGQFITPASVGLPAAAMPIVWVAFSGRGDLTATTVGSFALLWVFQTLTVYSQQAALLLMGALLLCTVMLAPQGFVLGVSGALARLLAARSAGPVQAGRAA</sequence>
<dbReference type="InterPro" id="IPR001851">
    <property type="entry name" value="ABC_transp_permease"/>
</dbReference>
<organism evidence="7 8">
    <name type="scientific">Variovorax paradoxus</name>
    <dbReference type="NCBI Taxonomy" id="34073"/>
    <lineage>
        <taxon>Bacteria</taxon>
        <taxon>Pseudomonadati</taxon>
        <taxon>Pseudomonadota</taxon>
        <taxon>Betaproteobacteria</taxon>
        <taxon>Burkholderiales</taxon>
        <taxon>Comamonadaceae</taxon>
        <taxon>Variovorax</taxon>
    </lineage>
</organism>
<feature type="transmembrane region" description="Helical" evidence="6">
    <location>
        <begin position="16"/>
        <end position="34"/>
    </location>
</feature>
<proteinExistence type="predicted"/>
<dbReference type="InterPro" id="IPR043428">
    <property type="entry name" value="LivM-like"/>
</dbReference>
<evidence type="ECO:0000313" key="8">
    <source>
        <dbReference type="Proteomes" id="UP000249135"/>
    </source>
</evidence>
<comment type="caution">
    <text evidence="7">The sequence shown here is derived from an EMBL/GenBank/DDBJ whole genome shotgun (WGS) entry which is preliminary data.</text>
</comment>
<evidence type="ECO:0000256" key="6">
    <source>
        <dbReference type="SAM" id="Phobius"/>
    </source>
</evidence>
<feature type="transmembrane region" description="Helical" evidence="6">
    <location>
        <begin position="285"/>
        <end position="304"/>
    </location>
</feature>
<keyword evidence="5 6" id="KW-0472">Membrane</keyword>
<feature type="transmembrane region" description="Helical" evidence="6">
    <location>
        <begin position="125"/>
        <end position="143"/>
    </location>
</feature>
<name>A0A2W5QG94_VARPD</name>
<evidence type="ECO:0000256" key="1">
    <source>
        <dbReference type="ARBA" id="ARBA00004651"/>
    </source>
</evidence>
<dbReference type="GO" id="GO:0015658">
    <property type="term" value="F:branched-chain amino acid transmembrane transporter activity"/>
    <property type="evidence" value="ECO:0007669"/>
    <property type="project" value="InterPro"/>
</dbReference>
<dbReference type="GO" id="GO:0005886">
    <property type="term" value="C:plasma membrane"/>
    <property type="evidence" value="ECO:0007669"/>
    <property type="project" value="UniProtKB-SubCell"/>
</dbReference>
<comment type="subcellular location">
    <subcellularLocation>
        <location evidence="1">Cell membrane</location>
        <topology evidence="1">Multi-pass membrane protein</topology>
    </subcellularLocation>
</comment>
<gene>
    <name evidence="7" type="ORF">DI563_07420</name>
</gene>
<keyword evidence="3 6" id="KW-0812">Transmembrane</keyword>
<feature type="transmembrane region" description="Helical" evidence="6">
    <location>
        <begin position="46"/>
        <end position="65"/>
    </location>
</feature>
<dbReference type="PANTHER" id="PTHR30482">
    <property type="entry name" value="HIGH-AFFINITY BRANCHED-CHAIN AMINO ACID TRANSPORT SYSTEM PERMEASE"/>
    <property type="match status" value="1"/>
</dbReference>
<dbReference type="PANTHER" id="PTHR30482:SF10">
    <property type="entry name" value="HIGH-AFFINITY BRANCHED-CHAIN AMINO ACID TRANSPORT PROTEIN BRAE"/>
    <property type="match status" value="1"/>
</dbReference>
<evidence type="ECO:0000256" key="4">
    <source>
        <dbReference type="ARBA" id="ARBA00022989"/>
    </source>
</evidence>
<feature type="transmembrane region" description="Helical" evidence="6">
    <location>
        <begin position="96"/>
        <end position="118"/>
    </location>
</feature>
<protein>
    <submittedName>
        <fullName evidence="7">ABC transporter permease</fullName>
    </submittedName>
</protein>
<evidence type="ECO:0000256" key="5">
    <source>
        <dbReference type="ARBA" id="ARBA00023136"/>
    </source>
</evidence>
<feature type="transmembrane region" description="Helical" evidence="6">
    <location>
        <begin position="235"/>
        <end position="252"/>
    </location>
</feature>
<dbReference type="CDD" id="cd06581">
    <property type="entry name" value="TM_PBP1_LivM_like"/>
    <property type="match status" value="1"/>
</dbReference>
<evidence type="ECO:0000256" key="2">
    <source>
        <dbReference type="ARBA" id="ARBA00022475"/>
    </source>
</evidence>
<feature type="transmembrane region" description="Helical" evidence="6">
    <location>
        <begin position="310"/>
        <end position="337"/>
    </location>
</feature>
<dbReference type="EMBL" id="QFPP01000056">
    <property type="protein sequence ID" value="PZQ76298.1"/>
    <property type="molecule type" value="Genomic_DNA"/>
</dbReference>
<feature type="transmembrane region" description="Helical" evidence="6">
    <location>
        <begin position="186"/>
        <end position="205"/>
    </location>
</feature>
<evidence type="ECO:0000313" key="7">
    <source>
        <dbReference type="EMBL" id="PZQ76298.1"/>
    </source>
</evidence>
<dbReference type="Pfam" id="PF02653">
    <property type="entry name" value="BPD_transp_2"/>
    <property type="match status" value="1"/>
</dbReference>
<accession>A0A2W5QG94</accession>
<dbReference type="AlphaFoldDB" id="A0A2W5QG94"/>
<dbReference type="Proteomes" id="UP000249135">
    <property type="component" value="Unassembled WGS sequence"/>
</dbReference>